<dbReference type="Proteomes" id="UP001596047">
    <property type="component" value="Unassembled WGS sequence"/>
</dbReference>
<evidence type="ECO:0000256" key="2">
    <source>
        <dbReference type="ARBA" id="ARBA00023015"/>
    </source>
</evidence>
<organism evidence="6 7">
    <name type="scientific">Paenibacillus solisilvae</name>
    <dbReference type="NCBI Taxonomy" id="2486751"/>
    <lineage>
        <taxon>Bacteria</taxon>
        <taxon>Bacillati</taxon>
        <taxon>Bacillota</taxon>
        <taxon>Bacilli</taxon>
        <taxon>Bacillales</taxon>
        <taxon>Paenibacillaceae</taxon>
        <taxon>Paenibacillus</taxon>
    </lineage>
</organism>
<dbReference type="InterPro" id="IPR036388">
    <property type="entry name" value="WH-like_DNA-bd_sf"/>
</dbReference>
<keyword evidence="7" id="KW-1185">Reference proteome</keyword>
<dbReference type="Gene3D" id="3.40.50.2300">
    <property type="match status" value="2"/>
</dbReference>
<dbReference type="CDD" id="cd07377">
    <property type="entry name" value="WHTH_GntR"/>
    <property type="match status" value="1"/>
</dbReference>
<evidence type="ECO:0000256" key="3">
    <source>
        <dbReference type="ARBA" id="ARBA00023125"/>
    </source>
</evidence>
<dbReference type="SUPFAM" id="SSF46785">
    <property type="entry name" value="Winged helix' DNA-binding domain"/>
    <property type="match status" value="1"/>
</dbReference>
<protein>
    <submittedName>
        <fullName evidence="6">GntR family transcriptional regulator</fullName>
    </submittedName>
</protein>
<evidence type="ECO:0000259" key="5">
    <source>
        <dbReference type="PROSITE" id="PS50949"/>
    </source>
</evidence>
<feature type="domain" description="HTH gntR-type" evidence="5">
    <location>
        <begin position="6"/>
        <end position="74"/>
    </location>
</feature>
<keyword evidence="1" id="KW-0678">Repressor</keyword>
<dbReference type="PANTHER" id="PTHR30146:SF148">
    <property type="entry name" value="HTH-TYPE TRANSCRIPTIONAL REPRESSOR PURR-RELATED"/>
    <property type="match status" value="1"/>
</dbReference>
<dbReference type="SMART" id="SM00345">
    <property type="entry name" value="HTH_GNTR"/>
    <property type="match status" value="1"/>
</dbReference>
<evidence type="ECO:0000313" key="6">
    <source>
        <dbReference type="EMBL" id="MFC5652491.1"/>
    </source>
</evidence>
<dbReference type="Gene3D" id="1.10.10.10">
    <property type="entry name" value="Winged helix-like DNA-binding domain superfamily/Winged helix DNA-binding domain"/>
    <property type="match status" value="1"/>
</dbReference>
<accession>A0ABW0W2U2</accession>
<evidence type="ECO:0000313" key="7">
    <source>
        <dbReference type="Proteomes" id="UP001596047"/>
    </source>
</evidence>
<dbReference type="InterPro" id="IPR000524">
    <property type="entry name" value="Tscrpt_reg_HTH_GntR"/>
</dbReference>
<dbReference type="PANTHER" id="PTHR30146">
    <property type="entry name" value="LACI-RELATED TRANSCRIPTIONAL REPRESSOR"/>
    <property type="match status" value="1"/>
</dbReference>
<sequence>MRNERSPLYFQIKQYIQDGIIEGKYGENGRIPTENELMEKFSVSRITVKNALNLLAQEGWIYRIPGRGSFVNDKEMSIKQKLAEHESSIVPSITDSVRAPVKQKKIGLIMPGIDDYFAIGLLWGIQRILNVHDFSLTIMLSAGDKEKESKAIRELMAQGAAGLLIFPIDEELYNEEILSLKVHEFPFVLIDRYLPGVETNYIASDGMLGARLAVRYLWELGHRNIAICSNTPPSTVTVQERLQGYMNELTDQGSLINPAHILMDLDKSQVQEEDPLYQYLKNGMATAYITLNGHLGIHVARAAEQIGLRVPEDISIVTFDNPAPYFDDRSFFTHISQSEEEIGERATQILMDIILGHNAMQNYRKILVEPKMVTRKSAGPAKQAK</sequence>
<dbReference type="PRINTS" id="PR00035">
    <property type="entry name" value="HTHGNTR"/>
</dbReference>
<dbReference type="Pfam" id="PF13377">
    <property type="entry name" value="Peripla_BP_3"/>
    <property type="match status" value="1"/>
</dbReference>
<evidence type="ECO:0000256" key="1">
    <source>
        <dbReference type="ARBA" id="ARBA00022491"/>
    </source>
</evidence>
<dbReference type="Pfam" id="PF00392">
    <property type="entry name" value="GntR"/>
    <property type="match status" value="1"/>
</dbReference>
<name>A0ABW0W2U2_9BACL</name>
<dbReference type="EMBL" id="JBHSOW010000098">
    <property type="protein sequence ID" value="MFC5652491.1"/>
    <property type="molecule type" value="Genomic_DNA"/>
</dbReference>
<dbReference type="RefSeq" id="WP_379191133.1">
    <property type="nucleotide sequence ID" value="NZ_JBHSOW010000098.1"/>
</dbReference>
<dbReference type="InterPro" id="IPR046335">
    <property type="entry name" value="LacI/GalR-like_sensor"/>
</dbReference>
<dbReference type="CDD" id="cd06267">
    <property type="entry name" value="PBP1_LacI_sugar_binding-like"/>
    <property type="match status" value="1"/>
</dbReference>
<dbReference type="InterPro" id="IPR028082">
    <property type="entry name" value="Peripla_BP_I"/>
</dbReference>
<keyword evidence="2" id="KW-0805">Transcription regulation</keyword>
<keyword evidence="4" id="KW-0804">Transcription</keyword>
<reference evidence="7" key="1">
    <citation type="journal article" date="2019" name="Int. J. Syst. Evol. Microbiol.">
        <title>The Global Catalogue of Microorganisms (GCM) 10K type strain sequencing project: providing services to taxonomists for standard genome sequencing and annotation.</title>
        <authorList>
            <consortium name="The Broad Institute Genomics Platform"/>
            <consortium name="The Broad Institute Genome Sequencing Center for Infectious Disease"/>
            <person name="Wu L."/>
            <person name="Ma J."/>
        </authorList>
    </citation>
    <scope>NUCLEOTIDE SEQUENCE [LARGE SCALE GENOMIC DNA]</scope>
    <source>
        <strain evidence="7">CGMCC 1.3240</strain>
    </source>
</reference>
<dbReference type="InterPro" id="IPR036390">
    <property type="entry name" value="WH_DNA-bd_sf"/>
</dbReference>
<evidence type="ECO:0000256" key="4">
    <source>
        <dbReference type="ARBA" id="ARBA00023163"/>
    </source>
</evidence>
<gene>
    <name evidence="6" type="ORF">ACFPYJ_25910</name>
</gene>
<proteinExistence type="predicted"/>
<dbReference type="SUPFAM" id="SSF53822">
    <property type="entry name" value="Periplasmic binding protein-like I"/>
    <property type="match status" value="1"/>
</dbReference>
<keyword evidence="3" id="KW-0238">DNA-binding</keyword>
<comment type="caution">
    <text evidence="6">The sequence shown here is derived from an EMBL/GenBank/DDBJ whole genome shotgun (WGS) entry which is preliminary data.</text>
</comment>
<dbReference type="PROSITE" id="PS50949">
    <property type="entry name" value="HTH_GNTR"/>
    <property type="match status" value="1"/>
</dbReference>